<comment type="caution">
    <text evidence="1">The sequence shown here is derived from an EMBL/GenBank/DDBJ whole genome shotgun (WGS) entry which is preliminary data.</text>
</comment>
<proteinExistence type="predicted"/>
<name>A0A0F9MUE9_9ZZZZ</name>
<accession>A0A0F9MUE9</accession>
<protein>
    <recommendedName>
        <fullName evidence="2">Ribbon-helix-helix protein CopG domain-containing protein</fullName>
    </recommendedName>
</protein>
<sequence>MKILSVRIDDDLDQKLSFLMARLKKKDKSSYIRQLLEKSLIEEIFEVLCKQVGEKNTSAWKAAEIAGVSLRKMMEELKKRNISGYDEQAIMEDIKYALD</sequence>
<gene>
    <name evidence="1" type="ORF">LCGC14_1416480</name>
</gene>
<dbReference type="EMBL" id="LAZR01009398">
    <property type="protein sequence ID" value="KKM72842.1"/>
    <property type="molecule type" value="Genomic_DNA"/>
</dbReference>
<dbReference type="AlphaFoldDB" id="A0A0F9MUE9"/>
<evidence type="ECO:0008006" key="2">
    <source>
        <dbReference type="Google" id="ProtNLM"/>
    </source>
</evidence>
<dbReference type="InterPro" id="IPR005368">
    <property type="entry name" value="UPF0175"/>
</dbReference>
<organism evidence="1">
    <name type="scientific">marine sediment metagenome</name>
    <dbReference type="NCBI Taxonomy" id="412755"/>
    <lineage>
        <taxon>unclassified sequences</taxon>
        <taxon>metagenomes</taxon>
        <taxon>ecological metagenomes</taxon>
    </lineage>
</organism>
<dbReference type="Pfam" id="PF03683">
    <property type="entry name" value="UPF0175"/>
    <property type="match status" value="1"/>
</dbReference>
<evidence type="ECO:0000313" key="1">
    <source>
        <dbReference type="EMBL" id="KKM72842.1"/>
    </source>
</evidence>
<reference evidence="1" key="1">
    <citation type="journal article" date="2015" name="Nature">
        <title>Complex archaea that bridge the gap between prokaryotes and eukaryotes.</title>
        <authorList>
            <person name="Spang A."/>
            <person name="Saw J.H."/>
            <person name="Jorgensen S.L."/>
            <person name="Zaremba-Niedzwiedzka K."/>
            <person name="Martijn J."/>
            <person name="Lind A.E."/>
            <person name="van Eijk R."/>
            <person name="Schleper C."/>
            <person name="Guy L."/>
            <person name="Ettema T.J."/>
        </authorList>
    </citation>
    <scope>NUCLEOTIDE SEQUENCE</scope>
</reference>